<feature type="transmembrane region" description="Helical" evidence="8">
    <location>
        <begin position="257"/>
        <end position="286"/>
    </location>
</feature>
<keyword evidence="10" id="KW-1185">Reference proteome</keyword>
<dbReference type="GO" id="GO:0016758">
    <property type="term" value="F:hexosyltransferase activity"/>
    <property type="evidence" value="ECO:0007669"/>
    <property type="project" value="InterPro"/>
</dbReference>
<feature type="transmembrane region" description="Helical" evidence="8">
    <location>
        <begin position="185"/>
        <end position="208"/>
    </location>
</feature>
<protein>
    <submittedName>
        <fullName evidence="9">DUF2029 domain-containing protein</fullName>
    </submittedName>
</protein>
<feature type="transmembrane region" description="Helical" evidence="8">
    <location>
        <begin position="346"/>
        <end position="365"/>
    </location>
</feature>
<evidence type="ECO:0000256" key="3">
    <source>
        <dbReference type="ARBA" id="ARBA00022679"/>
    </source>
</evidence>
<comment type="subcellular location">
    <subcellularLocation>
        <location evidence="1">Cell membrane</location>
        <topology evidence="1">Multi-pass membrane protein</topology>
    </subcellularLocation>
</comment>
<feature type="transmembrane region" description="Helical" evidence="8">
    <location>
        <begin position="153"/>
        <end position="173"/>
    </location>
</feature>
<dbReference type="GO" id="GO:0005886">
    <property type="term" value="C:plasma membrane"/>
    <property type="evidence" value="ECO:0007669"/>
    <property type="project" value="UniProtKB-SubCell"/>
</dbReference>
<name>A0A4Q5J5P6_9ACTN</name>
<organism evidence="9 10">
    <name type="scientific">Nocardioides iriomotensis</name>
    <dbReference type="NCBI Taxonomy" id="715784"/>
    <lineage>
        <taxon>Bacteria</taxon>
        <taxon>Bacillati</taxon>
        <taxon>Actinomycetota</taxon>
        <taxon>Actinomycetes</taxon>
        <taxon>Propionibacteriales</taxon>
        <taxon>Nocardioidaceae</taxon>
        <taxon>Nocardioides</taxon>
    </lineage>
</organism>
<feature type="transmembrane region" description="Helical" evidence="8">
    <location>
        <begin position="114"/>
        <end position="132"/>
    </location>
</feature>
<dbReference type="OrthoDB" id="581198at2"/>
<dbReference type="RefSeq" id="WP_129986624.1">
    <property type="nucleotide sequence ID" value="NZ_SDPU01000020.1"/>
</dbReference>
<keyword evidence="4 8" id="KW-0812">Transmembrane</keyword>
<dbReference type="Proteomes" id="UP000291189">
    <property type="component" value="Unassembled WGS sequence"/>
</dbReference>
<keyword evidence="5 8" id="KW-1133">Transmembrane helix</keyword>
<evidence type="ECO:0000256" key="7">
    <source>
        <dbReference type="ARBA" id="ARBA00024033"/>
    </source>
</evidence>
<dbReference type="InterPro" id="IPR018584">
    <property type="entry name" value="GT87"/>
</dbReference>
<keyword evidence="3" id="KW-0808">Transferase</keyword>
<evidence type="ECO:0000256" key="4">
    <source>
        <dbReference type="ARBA" id="ARBA00022692"/>
    </source>
</evidence>
<dbReference type="EMBL" id="SDPU01000020">
    <property type="protein sequence ID" value="RYU12805.1"/>
    <property type="molecule type" value="Genomic_DNA"/>
</dbReference>
<comment type="similarity">
    <text evidence="7">Belongs to the glycosyltransferase 87 family.</text>
</comment>
<evidence type="ECO:0000256" key="1">
    <source>
        <dbReference type="ARBA" id="ARBA00004651"/>
    </source>
</evidence>
<evidence type="ECO:0000256" key="8">
    <source>
        <dbReference type="SAM" id="Phobius"/>
    </source>
</evidence>
<feature type="transmembrane region" description="Helical" evidence="8">
    <location>
        <begin position="322"/>
        <end position="339"/>
    </location>
</feature>
<sequence>MTGRGAAVLAVGWLASRAMVVWLLVGPQAWVGGDVGYFAASLQAAVDGGAGWDATLVEYPFPAVVVVAVPWLLATATGLGYGAVLLLLAAATDLAFTVLLAVTSRAHGTGWWPAVAWLVAVPAIGATAFARFDLLPGVLVGSAVLAVGSRPRLAAVLLAVATSVKLWPVVLAPPLLAATARRTAVGWYVGTGLVLAAATALVAGPARLLTPLTYQADRGLQIESVAATPVMLAWWLRPDAWTISYAPSKSFEVVGPAVGVVLSVTTLATVLYAVLVVAGTAALVSIWRRHRVVDAPTLVWSGLVGVLGFVVTGKVLSPQYLLWVLPLAVAGLVVADSPLLRQWVGWLLVAAALTQVVFPSGYGALTTGYGPPVAVPVLALAARNLLLAALLVVAVREAWRRVSAAGRSTATHRAR</sequence>
<evidence type="ECO:0000256" key="5">
    <source>
        <dbReference type="ARBA" id="ARBA00022989"/>
    </source>
</evidence>
<dbReference type="AlphaFoldDB" id="A0A4Q5J5P6"/>
<dbReference type="Pfam" id="PF09594">
    <property type="entry name" value="GT87"/>
    <property type="match status" value="1"/>
</dbReference>
<keyword evidence="2" id="KW-1003">Cell membrane</keyword>
<keyword evidence="6 8" id="KW-0472">Membrane</keyword>
<proteinExistence type="inferred from homology"/>
<evidence type="ECO:0000256" key="6">
    <source>
        <dbReference type="ARBA" id="ARBA00023136"/>
    </source>
</evidence>
<feature type="transmembrane region" description="Helical" evidence="8">
    <location>
        <begin position="298"/>
        <end position="316"/>
    </location>
</feature>
<evidence type="ECO:0000256" key="2">
    <source>
        <dbReference type="ARBA" id="ARBA00022475"/>
    </source>
</evidence>
<feature type="transmembrane region" description="Helical" evidence="8">
    <location>
        <begin position="377"/>
        <end position="395"/>
    </location>
</feature>
<accession>A0A4Q5J5P6</accession>
<evidence type="ECO:0000313" key="10">
    <source>
        <dbReference type="Proteomes" id="UP000291189"/>
    </source>
</evidence>
<evidence type="ECO:0000313" key="9">
    <source>
        <dbReference type="EMBL" id="RYU12805.1"/>
    </source>
</evidence>
<feature type="transmembrane region" description="Helical" evidence="8">
    <location>
        <begin position="7"/>
        <end position="25"/>
    </location>
</feature>
<reference evidence="9 10" key="1">
    <citation type="submission" date="2019-01" db="EMBL/GenBank/DDBJ databases">
        <title>Nocardioides guangzhouensis sp. nov., an actinobacterium isolated from soil.</title>
        <authorList>
            <person name="Fu Y."/>
            <person name="Cai Y."/>
            <person name="Lin Z."/>
            <person name="Chen P."/>
        </authorList>
    </citation>
    <scope>NUCLEOTIDE SEQUENCE [LARGE SCALE GENOMIC DNA]</scope>
    <source>
        <strain evidence="9 10">NBRC 105384</strain>
    </source>
</reference>
<comment type="caution">
    <text evidence="9">The sequence shown here is derived from an EMBL/GenBank/DDBJ whole genome shotgun (WGS) entry which is preliminary data.</text>
</comment>
<gene>
    <name evidence="9" type="ORF">ETU37_07475</name>
</gene>